<comment type="caution">
    <text evidence="1">The sequence shown here is derived from an EMBL/GenBank/DDBJ whole genome shotgun (WGS) entry which is preliminary data.</text>
</comment>
<evidence type="ECO:0000313" key="1">
    <source>
        <dbReference type="EMBL" id="KAK3586566.1"/>
    </source>
</evidence>
<proteinExistence type="predicted"/>
<organism evidence="1 2">
    <name type="scientific">Potamilus streckersoni</name>
    <dbReference type="NCBI Taxonomy" id="2493646"/>
    <lineage>
        <taxon>Eukaryota</taxon>
        <taxon>Metazoa</taxon>
        <taxon>Spiralia</taxon>
        <taxon>Lophotrochozoa</taxon>
        <taxon>Mollusca</taxon>
        <taxon>Bivalvia</taxon>
        <taxon>Autobranchia</taxon>
        <taxon>Heteroconchia</taxon>
        <taxon>Palaeoheterodonta</taxon>
        <taxon>Unionida</taxon>
        <taxon>Unionoidea</taxon>
        <taxon>Unionidae</taxon>
        <taxon>Ambleminae</taxon>
        <taxon>Lampsilini</taxon>
        <taxon>Potamilus</taxon>
    </lineage>
</organism>
<reference evidence="1" key="2">
    <citation type="journal article" date="2021" name="Genome Biol. Evol.">
        <title>Developing a high-quality reference genome for a parasitic bivalve with doubly uniparental inheritance (Bivalvia: Unionida).</title>
        <authorList>
            <person name="Smith C.H."/>
        </authorList>
    </citation>
    <scope>NUCLEOTIDE SEQUENCE</scope>
    <source>
        <strain evidence="1">CHS0354</strain>
        <tissue evidence="1">Mantle</tissue>
    </source>
</reference>
<dbReference type="Proteomes" id="UP001195483">
    <property type="component" value="Unassembled WGS sequence"/>
</dbReference>
<sequence length="144" mass="16189">MTLEFYLLGFQCNKDCRLAKSGGRVASSAAKTYCSAEQLISWKNCLLCVYHPILLRAIVDFVVLWKNRRSFLFLVDAEVVEKKTQNTKGSSVATKMASQETSEKTMKKAQFVQVYEEILKLIQDGGLSRAVRLLDSASVEREGL</sequence>
<accession>A0AAE0S715</accession>
<evidence type="ECO:0000313" key="2">
    <source>
        <dbReference type="Proteomes" id="UP001195483"/>
    </source>
</evidence>
<reference evidence="1" key="3">
    <citation type="submission" date="2023-05" db="EMBL/GenBank/DDBJ databases">
        <authorList>
            <person name="Smith C.H."/>
        </authorList>
    </citation>
    <scope>NUCLEOTIDE SEQUENCE</scope>
    <source>
        <strain evidence="1">CHS0354</strain>
        <tissue evidence="1">Mantle</tissue>
    </source>
</reference>
<dbReference type="AlphaFoldDB" id="A0AAE0S715"/>
<reference evidence="1" key="1">
    <citation type="journal article" date="2021" name="Genome Biol. Evol.">
        <title>A High-Quality Reference Genome for a Parasitic Bivalve with Doubly Uniparental Inheritance (Bivalvia: Unionida).</title>
        <authorList>
            <person name="Smith C.H."/>
        </authorList>
    </citation>
    <scope>NUCLEOTIDE SEQUENCE</scope>
    <source>
        <strain evidence="1">CHS0354</strain>
    </source>
</reference>
<keyword evidence="2" id="KW-1185">Reference proteome</keyword>
<dbReference type="EMBL" id="JAEAOA010001008">
    <property type="protein sequence ID" value="KAK3586566.1"/>
    <property type="molecule type" value="Genomic_DNA"/>
</dbReference>
<gene>
    <name evidence="1" type="ORF">CHS0354_016330</name>
</gene>
<protein>
    <submittedName>
        <fullName evidence="1">Uncharacterized protein</fullName>
    </submittedName>
</protein>
<name>A0AAE0S715_9BIVA</name>